<comment type="similarity">
    <text evidence="2">Belongs to the threonine aldolase family.</text>
</comment>
<gene>
    <name evidence="6" type="ORF">I8755_32995</name>
</gene>
<evidence type="ECO:0000256" key="3">
    <source>
        <dbReference type="ARBA" id="ARBA00022898"/>
    </source>
</evidence>
<sequence>MPSTDATLRHDPGRREFTSDNCSGAHAEILSSLILANGGHQQAYGEDQYTARLDDAFRRHFGPAARAFPVFNGTGANVIALQAVTNRWGAILCAEQSHLTEDEGGAPEHIAGLKLLELPSEDGKISPHLIDRAVEAASDVHSAQPQAVSLAQATELGTCYTPEEIGALSACAHAHGLTVHMDGARLANAAAFLGVSLSACTTETGIDILSFGGTKNGLLFGECIVVLDPSRVMGIPYLRKRSTHLASKMRFLSVQFEALLEGDLWRRNASHANAMAARLGSLLSSLNGVRVTRPVEANSVFVTLPGAALARLLDRYTIYTNDEDRGEVRLMCSFDTTERDVDAFGAAVEEILSK</sequence>
<evidence type="ECO:0000313" key="7">
    <source>
        <dbReference type="Proteomes" id="UP000596130"/>
    </source>
</evidence>
<protein>
    <submittedName>
        <fullName evidence="6">Low specificity L-threonine aldolase</fullName>
    </submittedName>
</protein>
<proteinExistence type="inferred from homology"/>
<comment type="cofactor">
    <cofactor evidence="1">
        <name>pyridoxal 5'-phosphate</name>
        <dbReference type="ChEBI" id="CHEBI:597326"/>
    </cofactor>
</comment>
<dbReference type="PANTHER" id="PTHR48097">
    <property type="entry name" value="L-THREONINE ALDOLASE-RELATED"/>
    <property type="match status" value="1"/>
</dbReference>
<evidence type="ECO:0000256" key="1">
    <source>
        <dbReference type="ARBA" id="ARBA00001933"/>
    </source>
</evidence>
<accession>A0A7T4U286</accession>
<dbReference type="PANTHER" id="PTHR48097:SF5">
    <property type="entry name" value="LOW SPECIFICITY L-THREONINE ALDOLASE"/>
    <property type="match status" value="1"/>
</dbReference>
<dbReference type="Proteomes" id="UP000596130">
    <property type="component" value="Chromosome"/>
</dbReference>
<evidence type="ECO:0000259" key="5">
    <source>
        <dbReference type="Pfam" id="PF01212"/>
    </source>
</evidence>
<dbReference type="Gene3D" id="3.40.640.10">
    <property type="entry name" value="Type I PLP-dependent aspartate aminotransferase-like (Major domain)"/>
    <property type="match status" value="1"/>
</dbReference>
<reference evidence="6 7" key="1">
    <citation type="submission" date="2020-12" db="EMBL/GenBank/DDBJ databases">
        <title>Identification and biosynthesis of polyene macrolides produced by Streptomyces alfalfae Men-myco-93-63.</title>
        <authorList>
            <person name="Liu D."/>
            <person name="Li Y."/>
            <person name="Liu L."/>
            <person name="Han X."/>
            <person name="Shen F."/>
        </authorList>
    </citation>
    <scope>NUCLEOTIDE SEQUENCE [LARGE SCALE GENOMIC DNA]</scope>
    <source>
        <strain evidence="6 7">Men-myco-93-63</strain>
    </source>
</reference>
<evidence type="ECO:0000256" key="2">
    <source>
        <dbReference type="ARBA" id="ARBA00006966"/>
    </source>
</evidence>
<feature type="domain" description="Aromatic amino acid beta-eliminating lyase/threonine aldolase" evidence="5">
    <location>
        <begin position="17"/>
        <end position="303"/>
    </location>
</feature>
<dbReference type="GO" id="GO:0006520">
    <property type="term" value="P:amino acid metabolic process"/>
    <property type="evidence" value="ECO:0007669"/>
    <property type="project" value="InterPro"/>
</dbReference>
<dbReference type="CDD" id="cd06502">
    <property type="entry name" value="TA_like"/>
    <property type="match status" value="1"/>
</dbReference>
<dbReference type="SUPFAM" id="SSF53383">
    <property type="entry name" value="PLP-dependent transferases"/>
    <property type="match status" value="1"/>
</dbReference>
<dbReference type="Gene3D" id="3.90.1150.10">
    <property type="entry name" value="Aspartate Aminotransferase, domain 1"/>
    <property type="match status" value="1"/>
</dbReference>
<dbReference type="InterPro" id="IPR001597">
    <property type="entry name" value="ArAA_b-elim_lyase/Thr_aldolase"/>
</dbReference>
<dbReference type="EMBL" id="CP065959">
    <property type="protein sequence ID" value="QQC94129.1"/>
    <property type="molecule type" value="Genomic_DNA"/>
</dbReference>
<evidence type="ECO:0000313" key="6">
    <source>
        <dbReference type="EMBL" id="QQC94129.1"/>
    </source>
</evidence>
<evidence type="ECO:0000256" key="4">
    <source>
        <dbReference type="SAM" id="MobiDB-lite"/>
    </source>
</evidence>
<dbReference type="InterPro" id="IPR015422">
    <property type="entry name" value="PyrdxlP-dep_Trfase_small"/>
</dbReference>
<dbReference type="InterPro" id="IPR015424">
    <property type="entry name" value="PyrdxlP-dep_Trfase"/>
</dbReference>
<dbReference type="RefSeq" id="WP_198505251.1">
    <property type="nucleotide sequence ID" value="NZ_CP065959.1"/>
</dbReference>
<dbReference type="Pfam" id="PF01212">
    <property type="entry name" value="Beta_elim_lyase"/>
    <property type="match status" value="1"/>
</dbReference>
<dbReference type="AlphaFoldDB" id="A0A7T4U286"/>
<dbReference type="GO" id="GO:0016829">
    <property type="term" value="F:lyase activity"/>
    <property type="evidence" value="ECO:0007669"/>
    <property type="project" value="InterPro"/>
</dbReference>
<dbReference type="InterPro" id="IPR015421">
    <property type="entry name" value="PyrdxlP-dep_Trfase_major"/>
</dbReference>
<organism evidence="6 7">
    <name type="scientific">Streptomyces alfalfae</name>
    <dbReference type="NCBI Taxonomy" id="1642299"/>
    <lineage>
        <taxon>Bacteria</taxon>
        <taxon>Bacillati</taxon>
        <taxon>Actinomycetota</taxon>
        <taxon>Actinomycetes</taxon>
        <taxon>Kitasatosporales</taxon>
        <taxon>Streptomycetaceae</taxon>
        <taxon>Streptomyces</taxon>
    </lineage>
</organism>
<keyword evidence="3" id="KW-0663">Pyridoxal phosphate</keyword>
<feature type="region of interest" description="Disordered" evidence="4">
    <location>
        <begin position="1"/>
        <end position="20"/>
    </location>
</feature>
<feature type="compositionally biased region" description="Basic and acidic residues" evidence="4">
    <location>
        <begin position="7"/>
        <end position="18"/>
    </location>
</feature>
<name>A0A7T4U286_9ACTN</name>